<reference evidence="3 4" key="2">
    <citation type="submission" date="2018-10" db="EMBL/GenBank/DDBJ databases">
        <authorList>
            <consortium name="Pathogen Informatics"/>
        </authorList>
    </citation>
    <scope>NUCLEOTIDE SEQUENCE [LARGE SCALE GENOMIC DNA]</scope>
</reference>
<feature type="compositionally biased region" description="Polar residues" evidence="1">
    <location>
        <begin position="147"/>
        <end position="159"/>
    </location>
</feature>
<evidence type="ECO:0000256" key="2">
    <source>
        <dbReference type="SAM" id="SignalP"/>
    </source>
</evidence>
<proteinExistence type="predicted"/>
<reference evidence="5" key="1">
    <citation type="submission" date="2017-02" db="UniProtKB">
        <authorList>
            <consortium name="WormBaseParasite"/>
        </authorList>
    </citation>
    <scope>IDENTIFICATION</scope>
</reference>
<evidence type="ECO:0000313" key="4">
    <source>
        <dbReference type="Proteomes" id="UP000274131"/>
    </source>
</evidence>
<feature type="signal peptide" evidence="2">
    <location>
        <begin position="1"/>
        <end position="19"/>
    </location>
</feature>
<evidence type="ECO:0000313" key="5">
    <source>
        <dbReference type="WBParaSite" id="EVEC_0000579201-mRNA-1"/>
    </source>
</evidence>
<name>A0A0N4V6B4_ENTVE</name>
<accession>A0A0N4V6B4</accession>
<feature type="compositionally biased region" description="Polar residues" evidence="1">
    <location>
        <begin position="175"/>
        <end position="186"/>
    </location>
</feature>
<evidence type="ECO:0000313" key="3">
    <source>
        <dbReference type="EMBL" id="VDD90652.1"/>
    </source>
</evidence>
<keyword evidence="4" id="KW-1185">Reference proteome</keyword>
<gene>
    <name evidence="3" type="ORF">EVEC_LOCUS5403</name>
</gene>
<feature type="region of interest" description="Disordered" evidence="1">
    <location>
        <begin position="121"/>
        <end position="186"/>
    </location>
</feature>
<dbReference type="Proteomes" id="UP000274131">
    <property type="component" value="Unassembled WGS sequence"/>
</dbReference>
<keyword evidence="2" id="KW-0732">Signal</keyword>
<protein>
    <submittedName>
        <fullName evidence="5">DUF4758 domain-containing protein</fullName>
    </submittedName>
</protein>
<dbReference type="AlphaFoldDB" id="A0A0N4V6B4"/>
<feature type="chain" id="PRO_5043122698" evidence="2">
    <location>
        <begin position="20"/>
        <end position="273"/>
    </location>
</feature>
<sequence>MRILFLLLLFTFVKIFCYAQRTFANEKFDLSPDLPMESVDTMPQFVTAEPEMMLPNDLQMHRTLKPGLPAISPSNAQVIPLSPVSPSSAAAPAVVLTEVKARDLVDSVVVTGESMKPGAVKIQPIQKASPESSAVKNPHNISKKPTVVQQQPTAPNRNQVSEKKQKNLPIEKIPPTTSTASKQPTAVASNAKNLTLIPTAVLPESAENAKGILVVPVAPSSNQSKQPIELVELVEPHLPVKLASDLPKPKQRYNMVPTAPWYQESFNTTGRLL</sequence>
<organism evidence="5">
    <name type="scientific">Enterobius vermicularis</name>
    <name type="common">Human pinworm</name>
    <dbReference type="NCBI Taxonomy" id="51028"/>
    <lineage>
        <taxon>Eukaryota</taxon>
        <taxon>Metazoa</taxon>
        <taxon>Ecdysozoa</taxon>
        <taxon>Nematoda</taxon>
        <taxon>Chromadorea</taxon>
        <taxon>Rhabditida</taxon>
        <taxon>Spirurina</taxon>
        <taxon>Oxyuridomorpha</taxon>
        <taxon>Oxyuroidea</taxon>
        <taxon>Oxyuridae</taxon>
        <taxon>Enterobius</taxon>
    </lineage>
</organism>
<dbReference type="EMBL" id="UXUI01008153">
    <property type="protein sequence ID" value="VDD90652.1"/>
    <property type="molecule type" value="Genomic_DNA"/>
</dbReference>
<evidence type="ECO:0000256" key="1">
    <source>
        <dbReference type="SAM" id="MobiDB-lite"/>
    </source>
</evidence>
<dbReference type="WBParaSite" id="EVEC_0000579201-mRNA-1">
    <property type="protein sequence ID" value="EVEC_0000579201-mRNA-1"/>
    <property type="gene ID" value="EVEC_0000579201"/>
</dbReference>